<dbReference type="SUPFAM" id="SSF56436">
    <property type="entry name" value="C-type lectin-like"/>
    <property type="match status" value="1"/>
</dbReference>
<organism evidence="2 3">
    <name type="scientific">Mytilus galloprovincialis</name>
    <name type="common">Mediterranean mussel</name>
    <dbReference type="NCBI Taxonomy" id="29158"/>
    <lineage>
        <taxon>Eukaryota</taxon>
        <taxon>Metazoa</taxon>
        <taxon>Spiralia</taxon>
        <taxon>Lophotrochozoa</taxon>
        <taxon>Mollusca</taxon>
        <taxon>Bivalvia</taxon>
        <taxon>Autobranchia</taxon>
        <taxon>Pteriomorphia</taxon>
        <taxon>Mytilida</taxon>
        <taxon>Mytiloidea</taxon>
        <taxon>Mytilidae</taxon>
        <taxon>Mytilinae</taxon>
        <taxon>Mytilus</taxon>
    </lineage>
</organism>
<evidence type="ECO:0000313" key="2">
    <source>
        <dbReference type="EMBL" id="VDI82293.1"/>
    </source>
</evidence>
<comment type="caution">
    <text evidence="2">The sequence shown here is derived from an EMBL/GenBank/DDBJ whole genome shotgun (WGS) entry which is preliminary data.</text>
</comment>
<sequence length="301" mass="34803">MHSSLRIEVTHREDTSLYCLETSGKRKCRSILFDIALVNTLEKLNIFAFKDNYIVEYFGQATWSRAINACLRNNGSLSKNEVDFRYNWEYWLPYFRYEEENEPCVAMVKNYNSLSLTYQFRPCSDLLPVFCKYKRFSSHMTSQVFLNRGDRLFGDSTETIFGRTIATTAPNTSDVYRLGIANNEFDLYIRILVGGAAFFATTIIVLLVIIFVQRKKLKKAYFTSLTPRQDVNNYNEISHQISETTTGQYYEVEQLYENTALGCQCSVQQNIDQFQHIGTAGYPVHSNVQETSEGHYSTISE</sequence>
<feature type="transmembrane region" description="Helical" evidence="1">
    <location>
        <begin position="187"/>
        <end position="212"/>
    </location>
</feature>
<evidence type="ECO:0008006" key="4">
    <source>
        <dbReference type="Google" id="ProtNLM"/>
    </source>
</evidence>
<dbReference type="Proteomes" id="UP000596742">
    <property type="component" value="Unassembled WGS sequence"/>
</dbReference>
<accession>A0A8B6HN95</accession>
<evidence type="ECO:0000256" key="1">
    <source>
        <dbReference type="SAM" id="Phobius"/>
    </source>
</evidence>
<keyword evidence="3" id="KW-1185">Reference proteome</keyword>
<keyword evidence="1" id="KW-0812">Transmembrane</keyword>
<name>A0A8B6HN95_MYTGA</name>
<keyword evidence="1" id="KW-1133">Transmembrane helix</keyword>
<dbReference type="InterPro" id="IPR016187">
    <property type="entry name" value="CTDL_fold"/>
</dbReference>
<protein>
    <recommendedName>
        <fullName evidence="4">C-type lectin domain-containing protein</fullName>
    </recommendedName>
</protein>
<evidence type="ECO:0000313" key="3">
    <source>
        <dbReference type="Proteomes" id="UP000596742"/>
    </source>
</evidence>
<keyword evidence="1" id="KW-0472">Membrane</keyword>
<proteinExistence type="predicted"/>
<gene>
    <name evidence="2" type="ORF">MGAL_10B075610</name>
</gene>
<dbReference type="OrthoDB" id="6188829at2759"/>
<dbReference type="EMBL" id="UYJE01010335">
    <property type="protein sequence ID" value="VDI82293.1"/>
    <property type="molecule type" value="Genomic_DNA"/>
</dbReference>
<reference evidence="2" key="1">
    <citation type="submission" date="2018-11" db="EMBL/GenBank/DDBJ databases">
        <authorList>
            <person name="Alioto T."/>
            <person name="Alioto T."/>
        </authorList>
    </citation>
    <scope>NUCLEOTIDE SEQUENCE</scope>
</reference>
<dbReference type="AlphaFoldDB" id="A0A8B6HN95"/>